<accession>A0A9D2MCQ7</accession>
<evidence type="ECO:0000256" key="1">
    <source>
        <dbReference type="ARBA" id="ARBA00023015"/>
    </source>
</evidence>
<dbReference type="Gene3D" id="1.10.10.60">
    <property type="entry name" value="Homeodomain-like"/>
    <property type="match status" value="2"/>
</dbReference>
<dbReference type="AlphaFoldDB" id="A0A9D2MCQ7"/>
<dbReference type="EMBL" id="DWYC01000080">
    <property type="protein sequence ID" value="HJB57641.1"/>
    <property type="molecule type" value="Genomic_DNA"/>
</dbReference>
<reference evidence="4" key="1">
    <citation type="journal article" date="2021" name="PeerJ">
        <title>Extensive microbial diversity within the chicken gut microbiome revealed by metagenomics and culture.</title>
        <authorList>
            <person name="Gilroy R."/>
            <person name="Ravi A."/>
            <person name="Getino M."/>
            <person name="Pursley I."/>
            <person name="Horton D.L."/>
            <person name="Alikhan N.F."/>
            <person name="Baker D."/>
            <person name="Gharbi K."/>
            <person name="Hall N."/>
            <person name="Watson M."/>
            <person name="Adriaenssens E.M."/>
            <person name="Foster-Nyarko E."/>
            <person name="Jarju S."/>
            <person name="Secka A."/>
            <person name="Antonio M."/>
            <person name="Oren A."/>
            <person name="Chaudhuri R.R."/>
            <person name="La Ragione R."/>
            <person name="Hildebrand F."/>
            <person name="Pallen M.J."/>
        </authorList>
    </citation>
    <scope>NUCLEOTIDE SEQUENCE</scope>
    <source>
        <strain evidence="4">CHK189-11263</strain>
    </source>
</reference>
<keyword evidence="2" id="KW-0804">Transcription</keyword>
<sequence>MTYRETAAAAGWSTSLAGVWTCLWRGGPLPPLPRGSCLGVLFVLERGVRLERTGGSALRPEAREVLLLTADGWAELESGKNARGLAAAVDRRGGPWPPFSPDLDRAQAMVEARGGGALLQGDAWTEALFSALHGLPAERWGEYGAFKAVELLYLLTAHPAGLSLRNPAGEGYIDPYQVQAVRRAHAYMLSHLEDRLTIQQLSRTFGLSPTLLKSGFRRLYGEPVHRYLRHRRLERAAELLAQSEDSILQVAAAVGYGSASQFGAAFKGRYHMPPSDYRRRARNKMSERED</sequence>
<dbReference type="PANTHER" id="PTHR47893:SF1">
    <property type="entry name" value="REGULATORY PROTEIN PCHR"/>
    <property type="match status" value="1"/>
</dbReference>
<dbReference type="SMART" id="SM00342">
    <property type="entry name" value="HTH_ARAC"/>
    <property type="match status" value="1"/>
</dbReference>
<proteinExistence type="predicted"/>
<name>A0A9D2MCQ7_9FIRM</name>
<dbReference type="Proteomes" id="UP000824208">
    <property type="component" value="Unassembled WGS sequence"/>
</dbReference>
<dbReference type="PROSITE" id="PS01124">
    <property type="entry name" value="HTH_ARAC_FAMILY_2"/>
    <property type="match status" value="1"/>
</dbReference>
<evidence type="ECO:0000259" key="3">
    <source>
        <dbReference type="PROSITE" id="PS01124"/>
    </source>
</evidence>
<evidence type="ECO:0000256" key="2">
    <source>
        <dbReference type="ARBA" id="ARBA00023163"/>
    </source>
</evidence>
<dbReference type="GO" id="GO:0003700">
    <property type="term" value="F:DNA-binding transcription factor activity"/>
    <property type="evidence" value="ECO:0007669"/>
    <property type="project" value="InterPro"/>
</dbReference>
<gene>
    <name evidence="4" type="ORF">H9714_08835</name>
</gene>
<feature type="domain" description="HTH araC/xylS-type" evidence="3">
    <location>
        <begin position="182"/>
        <end position="280"/>
    </location>
</feature>
<protein>
    <submittedName>
        <fullName evidence="4">AraC family transcriptional regulator</fullName>
    </submittedName>
</protein>
<evidence type="ECO:0000313" key="5">
    <source>
        <dbReference type="Proteomes" id="UP000824208"/>
    </source>
</evidence>
<dbReference type="InterPro" id="IPR053142">
    <property type="entry name" value="PchR_regulatory_protein"/>
</dbReference>
<dbReference type="Pfam" id="PF12833">
    <property type="entry name" value="HTH_18"/>
    <property type="match status" value="1"/>
</dbReference>
<reference evidence="4" key="2">
    <citation type="submission" date="2021-04" db="EMBL/GenBank/DDBJ databases">
        <authorList>
            <person name="Gilroy R."/>
        </authorList>
    </citation>
    <scope>NUCLEOTIDE SEQUENCE</scope>
    <source>
        <strain evidence="4">CHK189-11263</strain>
    </source>
</reference>
<evidence type="ECO:0000313" key="4">
    <source>
        <dbReference type="EMBL" id="HJB57641.1"/>
    </source>
</evidence>
<organism evidence="4 5">
    <name type="scientific">Candidatus Flavonifractor intestinipullorum</name>
    <dbReference type="NCBI Taxonomy" id="2838587"/>
    <lineage>
        <taxon>Bacteria</taxon>
        <taxon>Bacillati</taxon>
        <taxon>Bacillota</taxon>
        <taxon>Clostridia</taxon>
        <taxon>Eubacteriales</taxon>
        <taxon>Oscillospiraceae</taxon>
        <taxon>Flavonifractor</taxon>
    </lineage>
</organism>
<dbReference type="InterPro" id="IPR009057">
    <property type="entry name" value="Homeodomain-like_sf"/>
</dbReference>
<dbReference type="PANTHER" id="PTHR47893">
    <property type="entry name" value="REGULATORY PROTEIN PCHR"/>
    <property type="match status" value="1"/>
</dbReference>
<dbReference type="SUPFAM" id="SSF46689">
    <property type="entry name" value="Homeodomain-like"/>
    <property type="match status" value="2"/>
</dbReference>
<dbReference type="InterPro" id="IPR018060">
    <property type="entry name" value="HTH_AraC"/>
</dbReference>
<comment type="caution">
    <text evidence="4">The sequence shown here is derived from an EMBL/GenBank/DDBJ whole genome shotgun (WGS) entry which is preliminary data.</text>
</comment>
<keyword evidence="1" id="KW-0805">Transcription regulation</keyword>
<dbReference type="GO" id="GO:0043565">
    <property type="term" value="F:sequence-specific DNA binding"/>
    <property type="evidence" value="ECO:0007669"/>
    <property type="project" value="InterPro"/>
</dbReference>